<feature type="transmembrane region" description="Helical" evidence="8">
    <location>
        <begin position="147"/>
        <end position="170"/>
    </location>
</feature>
<dbReference type="GO" id="GO:0033214">
    <property type="term" value="P:siderophore-iron import into cell"/>
    <property type="evidence" value="ECO:0007669"/>
    <property type="project" value="TreeGrafter"/>
</dbReference>
<evidence type="ECO:0000256" key="3">
    <source>
        <dbReference type="ARBA" id="ARBA00022448"/>
    </source>
</evidence>
<reference evidence="9 10" key="1">
    <citation type="submission" date="2020-08" db="EMBL/GenBank/DDBJ databases">
        <title>The Agave Microbiome: Exploring the role of microbial communities in plant adaptations to desert environments.</title>
        <authorList>
            <person name="Partida-Martinez L.P."/>
        </authorList>
    </citation>
    <scope>NUCLEOTIDE SEQUENCE [LARGE SCALE GENOMIC DNA]</scope>
    <source>
        <strain evidence="9 10">AS3.12</strain>
    </source>
</reference>
<evidence type="ECO:0000256" key="2">
    <source>
        <dbReference type="ARBA" id="ARBA00007935"/>
    </source>
</evidence>
<dbReference type="CDD" id="cd06550">
    <property type="entry name" value="TM_ABC_iron-siderophores_like"/>
    <property type="match status" value="1"/>
</dbReference>
<feature type="transmembrane region" description="Helical" evidence="8">
    <location>
        <begin position="122"/>
        <end position="140"/>
    </location>
</feature>
<accession>A0A7X0MV28</accession>
<keyword evidence="3" id="KW-0813">Transport</keyword>
<comment type="caution">
    <text evidence="9">The sequence shown here is derived from an EMBL/GenBank/DDBJ whole genome shotgun (WGS) entry which is preliminary data.</text>
</comment>
<proteinExistence type="inferred from homology"/>
<feature type="transmembrane region" description="Helical" evidence="8">
    <location>
        <begin position="12"/>
        <end position="39"/>
    </location>
</feature>
<dbReference type="PANTHER" id="PTHR30472:SF24">
    <property type="entry name" value="FERRIC ENTEROBACTIN TRANSPORT SYSTEM PERMEASE PROTEIN FEPG"/>
    <property type="match status" value="1"/>
</dbReference>
<keyword evidence="10" id="KW-1185">Reference proteome</keyword>
<name>A0A7X0MV28_9HYPH</name>
<evidence type="ECO:0000256" key="7">
    <source>
        <dbReference type="ARBA" id="ARBA00023136"/>
    </source>
</evidence>
<gene>
    <name evidence="9" type="ORF">F4695_003402</name>
</gene>
<dbReference type="Gene3D" id="1.10.3470.10">
    <property type="entry name" value="ABC transporter involved in vitamin B12 uptake, BtuC"/>
    <property type="match status" value="1"/>
</dbReference>
<dbReference type="GO" id="GO:0022857">
    <property type="term" value="F:transmembrane transporter activity"/>
    <property type="evidence" value="ECO:0007669"/>
    <property type="project" value="InterPro"/>
</dbReference>
<feature type="transmembrane region" description="Helical" evidence="8">
    <location>
        <begin position="67"/>
        <end position="88"/>
    </location>
</feature>
<evidence type="ECO:0000256" key="8">
    <source>
        <dbReference type="SAM" id="Phobius"/>
    </source>
</evidence>
<evidence type="ECO:0000313" key="9">
    <source>
        <dbReference type="EMBL" id="MBB6510018.1"/>
    </source>
</evidence>
<comment type="subcellular location">
    <subcellularLocation>
        <location evidence="1">Cell membrane</location>
        <topology evidence="1">Multi-pass membrane protein</topology>
    </subcellularLocation>
</comment>
<dbReference type="GO" id="GO:0005886">
    <property type="term" value="C:plasma membrane"/>
    <property type="evidence" value="ECO:0007669"/>
    <property type="project" value="UniProtKB-SubCell"/>
</dbReference>
<feature type="transmembrane region" description="Helical" evidence="8">
    <location>
        <begin position="97"/>
        <end position="116"/>
    </location>
</feature>
<evidence type="ECO:0000256" key="6">
    <source>
        <dbReference type="ARBA" id="ARBA00022989"/>
    </source>
</evidence>
<keyword evidence="7 8" id="KW-0472">Membrane</keyword>
<keyword evidence="4" id="KW-1003">Cell membrane</keyword>
<dbReference type="Pfam" id="PF01032">
    <property type="entry name" value="FecCD"/>
    <property type="match status" value="1"/>
</dbReference>
<dbReference type="PANTHER" id="PTHR30472">
    <property type="entry name" value="FERRIC ENTEROBACTIN TRANSPORT SYSTEM PERMEASE PROTEIN"/>
    <property type="match status" value="1"/>
</dbReference>
<keyword evidence="6 8" id="KW-1133">Transmembrane helix</keyword>
<feature type="transmembrane region" description="Helical" evidence="8">
    <location>
        <begin position="240"/>
        <end position="264"/>
    </location>
</feature>
<dbReference type="InterPro" id="IPR000522">
    <property type="entry name" value="ABC_transptr_permease_BtuC"/>
</dbReference>
<feature type="transmembrane region" description="Helical" evidence="8">
    <location>
        <begin position="309"/>
        <end position="329"/>
    </location>
</feature>
<evidence type="ECO:0000313" key="10">
    <source>
        <dbReference type="Proteomes" id="UP000585437"/>
    </source>
</evidence>
<dbReference type="Proteomes" id="UP000585437">
    <property type="component" value="Unassembled WGS sequence"/>
</dbReference>
<protein>
    <submittedName>
        <fullName evidence="9">Iron complex transport system permease protein</fullName>
    </submittedName>
</protein>
<dbReference type="AlphaFoldDB" id="A0A7X0MV28"/>
<dbReference type="RefSeq" id="WP_062454447.1">
    <property type="nucleotide sequence ID" value="NZ_JACHBU010000006.1"/>
</dbReference>
<feature type="transmembrane region" description="Helical" evidence="8">
    <location>
        <begin position="194"/>
        <end position="213"/>
    </location>
</feature>
<dbReference type="EMBL" id="JACHBU010000006">
    <property type="protein sequence ID" value="MBB6510018.1"/>
    <property type="molecule type" value="Genomic_DNA"/>
</dbReference>
<organism evidence="9 10">
    <name type="scientific">Rhizobium soli</name>
    <dbReference type="NCBI Taxonomy" id="424798"/>
    <lineage>
        <taxon>Bacteria</taxon>
        <taxon>Pseudomonadati</taxon>
        <taxon>Pseudomonadota</taxon>
        <taxon>Alphaproteobacteria</taxon>
        <taxon>Hyphomicrobiales</taxon>
        <taxon>Rhizobiaceae</taxon>
        <taxon>Rhizobium/Agrobacterium group</taxon>
        <taxon>Rhizobium</taxon>
    </lineage>
</organism>
<evidence type="ECO:0000256" key="1">
    <source>
        <dbReference type="ARBA" id="ARBA00004651"/>
    </source>
</evidence>
<evidence type="ECO:0000256" key="5">
    <source>
        <dbReference type="ARBA" id="ARBA00022692"/>
    </source>
</evidence>
<dbReference type="SUPFAM" id="SSF81345">
    <property type="entry name" value="ABC transporter involved in vitamin B12 uptake, BtuC"/>
    <property type="match status" value="1"/>
</dbReference>
<sequence>MTARGNGRARGGGRAGVVLLVGLLLSSILASLMLGQIFLTPQDLWTGLWTGTGPGALTLRVLRGPGIATAVGVGAVLGASGTIFQILLRNPLAAPDVMGFMQGAGLAVICGVAFGLSLPLPFLAAAGGLIAAVIVAGLSYRRHGTQAALTLILVGLGMGFFCSAASSFLMTRLPLQEAADAQRWLAGSLAARNWGHALQVSATGGVLFALLAFQVRSLGLLELGDELATGLGARVRRSKYLLIATGVLLAGAGVAVAGPVPFVALMAGPLGSRMTKASSPGSRLAAAAVTGATITVLADLVARSLVPGLQLPVGVMTGIMGAPYLLWLLSREMETGDL</sequence>
<evidence type="ECO:0000256" key="4">
    <source>
        <dbReference type="ARBA" id="ARBA00022475"/>
    </source>
</evidence>
<keyword evidence="5 8" id="KW-0812">Transmembrane</keyword>
<dbReference type="InterPro" id="IPR037294">
    <property type="entry name" value="ABC_BtuC-like"/>
</dbReference>
<comment type="similarity">
    <text evidence="2">Belongs to the binding-protein-dependent transport system permease family. FecCD subfamily.</text>
</comment>